<dbReference type="Proteomes" id="UP000041254">
    <property type="component" value="Unassembled WGS sequence"/>
</dbReference>
<organism evidence="2 3">
    <name type="scientific">Vitrella brassicaformis (strain CCMP3155)</name>
    <dbReference type="NCBI Taxonomy" id="1169540"/>
    <lineage>
        <taxon>Eukaryota</taxon>
        <taxon>Sar</taxon>
        <taxon>Alveolata</taxon>
        <taxon>Colpodellida</taxon>
        <taxon>Vitrellaceae</taxon>
        <taxon>Vitrella</taxon>
    </lineage>
</organism>
<reference evidence="2 3" key="1">
    <citation type="submission" date="2014-11" db="EMBL/GenBank/DDBJ databases">
        <authorList>
            <person name="Zhu J."/>
            <person name="Qi W."/>
            <person name="Song R."/>
        </authorList>
    </citation>
    <scope>NUCLEOTIDE SEQUENCE [LARGE SCALE GENOMIC DNA]</scope>
</reference>
<protein>
    <submittedName>
        <fullName evidence="2">Uncharacterized protein</fullName>
    </submittedName>
</protein>
<evidence type="ECO:0000313" key="2">
    <source>
        <dbReference type="EMBL" id="CEL99451.1"/>
    </source>
</evidence>
<sequence>MALRRSLVLLMRRTMMLLDPKVLSKLPTPTPPPGTGVVFHARMQAIKYSIENPRWYCLLISGSLGVYSGNWVFKEFVMRKNPPNPRPDPTQRPPQRHPHTVLEEDEEDDDDDE</sequence>
<gene>
    <name evidence="2" type="ORF">Vbra_12561</name>
</gene>
<name>A0A0G4EPT5_VITBC</name>
<feature type="region of interest" description="Disordered" evidence="1">
    <location>
        <begin position="79"/>
        <end position="113"/>
    </location>
</feature>
<feature type="compositionally biased region" description="Acidic residues" evidence="1">
    <location>
        <begin position="103"/>
        <end position="113"/>
    </location>
</feature>
<keyword evidence="3" id="KW-1185">Reference proteome</keyword>
<feature type="compositionally biased region" description="Pro residues" evidence="1">
    <location>
        <begin position="82"/>
        <end position="92"/>
    </location>
</feature>
<dbReference type="FunCoup" id="A0A0G4EPT5">
    <property type="interactions" value="4"/>
</dbReference>
<accession>A0A0G4EPT5</accession>
<dbReference type="AlphaFoldDB" id="A0A0G4EPT5"/>
<dbReference type="VEuPathDB" id="CryptoDB:Vbra_12561"/>
<dbReference type="InParanoid" id="A0A0G4EPT5"/>
<evidence type="ECO:0000313" key="3">
    <source>
        <dbReference type="Proteomes" id="UP000041254"/>
    </source>
</evidence>
<dbReference type="EMBL" id="CDMY01000281">
    <property type="protein sequence ID" value="CEL99451.1"/>
    <property type="molecule type" value="Genomic_DNA"/>
</dbReference>
<proteinExistence type="predicted"/>
<dbReference type="OMA" id="RYISHEM"/>
<evidence type="ECO:0000256" key="1">
    <source>
        <dbReference type="SAM" id="MobiDB-lite"/>
    </source>
</evidence>
<dbReference type="OrthoDB" id="437441at2759"/>